<name>A0A7J7MLR3_9MAGN</name>
<dbReference type="OrthoDB" id="1933837at2759"/>
<reference evidence="1 2" key="1">
    <citation type="journal article" date="2020" name="IScience">
        <title>Genome Sequencing of the Endangered Kingdonia uniflora (Circaeasteraceae, Ranunculales) Reveals Potential Mechanisms of Evolutionary Specialization.</title>
        <authorList>
            <person name="Sun Y."/>
            <person name="Deng T."/>
            <person name="Zhang A."/>
            <person name="Moore M.J."/>
            <person name="Landis J.B."/>
            <person name="Lin N."/>
            <person name="Zhang H."/>
            <person name="Zhang X."/>
            <person name="Huang J."/>
            <person name="Zhang X."/>
            <person name="Sun H."/>
            <person name="Wang H."/>
        </authorList>
    </citation>
    <scope>NUCLEOTIDE SEQUENCE [LARGE SCALE GENOMIC DNA]</scope>
    <source>
        <strain evidence="1">TB1705</strain>
        <tissue evidence="1">Leaf</tissue>
    </source>
</reference>
<sequence>MWRRKTKNMSDRIVQSVEVMNASYADFITKAKSTAAKDDPYYSAFNKYELEPMVVKIAHCSAIFTIRKVIEMLY</sequence>
<proteinExistence type="predicted"/>
<dbReference type="Proteomes" id="UP000541444">
    <property type="component" value="Unassembled WGS sequence"/>
</dbReference>
<organism evidence="1 2">
    <name type="scientific">Kingdonia uniflora</name>
    <dbReference type="NCBI Taxonomy" id="39325"/>
    <lineage>
        <taxon>Eukaryota</taxon>
        <taxon>Viridiplantae</taxon>
        <taxon>Streptophyta</taxon>
        <taxon>Embryophyta</taxon>
        <taxon>Tracheophyta</taxon>
        <taxon>Spermatophyta</taxon>
        <taxon>Magnoliopsida</taxon>
        <taxon>Ranunculales</taxon>
        <taxon>Circaeasteraceae</taxon>
        <taxon>Kingdonia</taxon>
    </lineage>
</organism>
<evidence type="ECO:0000313" key="2">
    <source>
        <dbReference type="Proteomes" id="UP000541444"/>
    </source>
</evidence>
<dbReference type="EMBL" id="JACGCM010001398">
    <property type="protein sequence ID" value="KAF6155865.1"/>
    <property type="molecule type" value="Genomic_DNA"/>
</dbReference>
<evidence type="ECO:0000313" key="1">
    <source>
        <dbReference type="EMBL" id="KAF6155865.1"/>
    </source>
</evidence>
<protein>
    <submittedName>
        <fullName evidence="1">Uncharacterized protein</fullName>
    </submittedName>
</protein>
<gene>
    <name evidence="1" type="ORF">GIB67_039196</name>
</gene>
<keyword evidence="2" id="KW-1185">Reference proteome</keyword>
<comment type="caution">
    <text evidence="1">The sequence shown here is derived from an EMBL/GenBank/DDBJ whole genome shotgun (WGS) entry which is preliminary data.</text>
</comment>
<dbReference type="AlphaFoldDB" id="A0A7J7MLR3"/>
<accession>A0A7J7MLR3</accession>